<protein>
    <submittedName>
        <fullName evidence="4">C-x8-C-x5-C-x3-H type zinc finger protein-like protein</fullName>
    </submittedName>
</protein>
<dbReference type="InterPro" id="IPR000571">
    <property type="entry name" value="Znf_CCCH"/>
</dbReference>
<accession>A0A9P8CAQ7</accession>
<dbReference type="PROSITE" id="PS50103">
    <property type="entry name" value="ZF_C3H1"/>
    <property type="match status" value="1"/>
</dbReference>
<dbReference type="Proteomes" id="UP000887226">
    <property type="component" value="Unassembled WGS sequence"/>
</dbReference>
<reference evidence="4" key="1">
    <citation type="journal article" date="2021" name="IMA Fungus">
        <title>Genomic characterization of three marine fungi, including Emericellopsis atlantica sp. nov. with signatures of a generalist lifestyle and marine biomass degradation.</title>
        <authorList>
            <person name="Hagestad O.C."/>
            <person name="Hou L."/>
            <person name="Andersen J.H."/>
            <person name="Hansen E.H."/>
            <person name="Altermark B."/>
            <person name="Li C."/>
            <person name="Kuhnert E."/>
            <person name="Cox R.J."/>
            <person name="Crous P.W."/>
            <person name="Spatafora J.W."/>
            <person name="Lail K."/>
            <person name="Amirebrahimi M."/>
            <person name="Lipzen A."/>
            <person name="Pangilinan J."/>
            <person name="Andreopoulos W."/>
            <person name="Hayes R.D."/>
            <person name="Ng V."/>
            <person name="Grigoriev I.V."/>
            <person name="Jackson S.A."/>
            <person name="Sutton T.D.S."/>
            <person name="Dobson A.D.W."/>
            <person name="Rama T."/>
        </authorList>
    </citation>
    <scope>NUCLEOTIDE SEQUENCE</scope>
    <source>
        <strain evidence="4">TRa3180A</strain>
    </source>
</reference>
<dbReference type="InterPro" id="IPR057683">
    <property type="entry name" value="DUF7923"/>
</dbReference>
<keyword evidence="2" id="KW-0175">Coiled coil</keyword>
<dbReference type="PANTHER" id="PTHR37543">
    <property type="entry name" value="CCCH ZINC FINGER DNA BINDING PROTEIN (AFU_ORTHOLOGUE AFUA_5G12760)"/>
    <property type="match status" value="1"/>
</dbReference>
<dbReference type="GO" id="GO:0008270">
    <property type="term" value="F:zinc ion binding"/>
    <property type="evidence" value="ECO:0007669"/>
    <property type="project" value="UniProtKB-KW"/>
</dbReference>
<dbReference type="Pfam" id="PF25540">
    <property type="entry name" value="DUF7923"/>
    <property type="match status" value="1"/>
</dbReference>
<keyword evidence="1" id="KW-0479">Metal-binding</keyword>
<dbReference type="InterPro" id="IPR057654">
    <property type="entry name" value="Znf-CCCH_tandem"/>
</dbReference>
<keyword evidence="1" id="KW-0863">Zinc-finger</keyword>
<feature type="coiled-coil region" evidence="2">
    <location>
        <begin position="45"/>
        <end position="79"/>
    </location>
</feature>
<dbReference type="Pfam" id="PF25542">
    <property type="entry name" value="zf-CCCH_12"/>
    <property type="match status" value="1"/>
</dbReference>
<proteinExistence type="predicted"/>
<dbReference type="AlphaFoldDB" id="A0A9P8CAQ7"/>
<evidence type="ECO:0000313" key="4">
    <source>
        <dbReference type="EMBL" id="KAG9240178.1"/>
    </source>
</evidence>
<organism evidence="4 5">
    <name type="scientific">Calycina marina</name>
    <dbReference type="NCBI Taxonomy" id="1763456"/>
    <lineage>
        <taxon>Eukaryota</taxon>
        <taxon>Fungi</taxon>
        <taxon>Dikarya</taxon>
        <taxon>Ascomycota</taxon>
        <taxon>Pezizomycotina</taxon>
        <taxon>Leotiomycetes</taxon>
        <taxon>Helotiales</taxon>
        <taxon>Pezizellaceae</taxon>
        <taxon>Calycina</taxon>
    </lineage>
</organism>
<name>A0A9P8CAQ7_9HELO</name>
<feature type="domain" description="C3H1-type" evidence="3">
    <location>
        <begin position="346"/>
        <end position="374"/>
    </location>
</feature>
<keyword evidence="5" id="KW-1185">Reference proteome</keyword>
<evidence type="ECO:0000259" key="3">
    <source>
        <dbReference type="PROSITE" id="PS50103"/>
    </source>
</evidence>
<dbReference type="EMBL" id="MU254553">
    <property type="protein sequence ID" value="KAG9240178.1"/>
    <property type="molecule type" value="Genomic_DNA"/>
</dbReference>
<comment type="caution">
    <text evidence="4">The sequence shown here is derived from an EMBL/GenBank/DDBJ whole genome shotgun (WGS) entry which is preliminary data.</text>
</comment>
<keyword evidence="1" id="KW-0862">Zinc</keyword>
<dbReference type="PANTHER" id="PTHR37543:SF1">
    <property type="entry name" value="CCCH ZINC FINGER DNA BINDING PROTEIN (AFU_ORTHOLOGUE AFUA_5G12760)"/>
    <property type="match status" value="1"/>
</dbReference>
<feature type="zinc finger region" description="C3H1-type" evidence="1">
    <location>
        <begin position="346"/>
        <end position="374"/>
    </location>
</feature>
<gene>
    <name evidence="4" type="ORF">BJ878DRAFT_527724</name>
</gene>
<evidence type="ECO:0000256" key="2">
    <source>
        <dbReference type="SAM" id="Coils"/>
    </source>
</evidence>
<dbReference type="Pfam" id="PF25543">
    <property type="entry name" value="zf-CCCH_tandem"/>
    <property type="match status" value="1"/>
</dbReference>
<evidence type="ECO:0000313" key="5">
    <source>
        <dbReference type="Proteomes" id="UP000887226"/>
    </source>
</evidence>
<sequence>MASSYHDTFINRFNELLVHREKTDELIKDLIVYSDHIEKSLRVDNEKLRKKLEIATFDLEDARDSRRQFQAQLTSCKQQLINSDSKLDRNPYIQVLMDGDGMLFNADLIKLGVEGGKEAATQLRNSVLEHCESDIENLEVIANVYANLDGLANAMMRDDTMESMEHLRNFAVGFTQGKASFNFIDVGYGKERADSKIRELTRWHLRNQNCKQILLGISHDAGYAPFLDEVVKRDNIDTMTIMEGIKTVRELVATGIKVINFNKIFRSTKLTERITATPNTWAGLASKSPPPGLHSPTVAKTAVAVRKAAAPAQAGVKLNNWNPGPRGLDPVISVNAAVLGEIRRRTASNKLCNNHYLRGPCNSGVDCTYEHKHKITKDEKAAIAFLARLNPCTSGQDCDAEDCIYGHHCPSVNMLGKEPLCNAFSCRFKKEDHPPGTTIKNPRKEKWEQDYNYM</sequence>
<evidence type="ECO:0000256" key="1">
    <source>
        <dbReference type="PROSITE-ProRule" id="PRU00723"/>
    </source>
</evidence>
<dbReference type="OrthoDB" id="3512845at2759"/>